<reference evidence="2 3" key="1">
    <citation type="submission" date="2017-08" db="EMBL/GenBank/DDBJ databases">
        <title>Infants hospitalized years apart are colonized by the same room-sourced microbial strains.</title>
        <authorList>
            <person name="Brooks B."/>
            <person name="Olm M.R."/>
            <person name="Firek B.A."/>
            <person name="Baker R."/>
            <person name="Thomas B.C."/>
            <person name="Morowitz M.J."/>
            <person name="Banfield J.F."/>
        </authorList>
    </citation>
    <scope>NUCLEOTIDE SEQUENCE [LARGE SCALE GENOMIC DNA]</scope>
    <source>
        <strain evidence="2">S2_005_003_R2_41</strain>
    </source>
</reference>
<dbReference type="Proteomes" id="UP000249135">
    <property type="component" value="Unassembled WGS sequence"/>
</dbReference>
<accession>A0A2W5R819</accession>
<keyword evidence="1" id="KW-0472">Membrane</keyword>
<evidence type="ECO:0000256" key="1">
    <source>
        <dbReference type="SAM" id="Phobius"/>
    </source>
</evidence>
<evidence type="ECO:0000313" key="2">
    <source>
        <dbReference type="EMBL" id="PZQ66537.1"/>
    </source>
</evidence>
<dbReference type="PROSITE" id="PS51257">
    <property type="entry name" value="PROKAR_LIPOPROTEIN"/>
    <property type="match status" value="1"/>
</dbReference>
<name>A0A2W5R819_VARPD</name>
<protein>
    <submittedName>
        <fullName evidence="2">Uncharacterized protein</fullName>
    </submittedName>
</protein>
<feature type="transmembrane region" description="Helical" evidence="1">
    <location>
        <begin position="24"/>
        <end position="41"/>
    </location>
</feature>
<dbReference type="AlphaFoldDB" id="A0A2W5R819"/>
<comment type="caution">
    <text evidence="2">The sequence shown here is derived from an EMBL/GenBank/DDBJ whole genome shotgun (WGS) entry which is preliminary data.</text>
</comment>
<gene>
    <name evidence="2" type="ORF">DI563_23295</name>
</gene>
<dbReference type="EMBL" id="QFPP01000411">
    <property type="protein sequence ID" value="PZQ66537.1"/>
    <property type="molecule type" value="Genomic_DNA"/>
</dbReference>
<proteinExistence type="predicted"/>
<keyword evidence="1" id="KW-0812">Transmembrane</keyword>
<sequence>MRLVVLLLVSLALPAGLVYFFGWWSLLGCAAIVMALCMFSVRAGRGTEATRSGALTRYDTGLG</sequence>
<keyword evidence="1" id="KW-1133">Transmembrane helix</keyword>
<organism evidence="2 3">
    <name type="scientific">Variovorax paradoxus</name>
    <dbReference type="NCBI Taxonomy" id="34073"/>
    <lineage>
        <taxon>Bacteria</taxon>
        <taxon>Pseudomonadati</taxon>
        <taxon>Pseudomonadota</taxon>
        <taxon>Betaproteobacteria</taxon>
        <taxon>Burkholderiales</taxon>
        <taxon>Comamonadaceae</taxon>
        <taxon>Variovorax</taxon>
    </lineage>
</organism>
<evidence type="ECO:0000313" key="3">
    <source>
        <dbReference type="Proteomes" id="UP000249135"/>
    </source>
</evidence>